<comment type="subunit">
    <text evidence="3">Homohexamer; trimer of dimers.</text>
</comment>
<feature type="binding site" evidence="3">
    <location>
        <begin position="85"/>
        <end position="87"/>
    </location>
    <ligand>
        <name>acetyl-CoA</name>
        <dbReference type="ChEBI" id="CHEBI:57288"/>
    </ligand>
</feature>
<protein>
    <submittedName>
        <fullName evidence="6">GNAT family N-acetyltransferase</fullName>
    </submittedName>
</protein>
<dbReference type="PANTHER" id="PTHR37817:SF1">
    <property type="entry name" value="N-ACETYLTRANSFERASE EIS"/>
    <property type="match status" value="1"/>
</dbReference>
<gene>
    <name evidence="6" type="ORF">RM780_01075</name>
</gene>
<evidence type="ECO:0000256" key="3">
    <source>
        <dbReference type="HAMAP-Rule" id="MF_01812"/>
    </source>
</evidence>
<dbReference type="Pfam" id="PF17668">
    <property type="entry name" value="Acetyltransf_17"/>
    <property type="match status" value="1"/>
</dbReference>
<dbReference type="InterPro" id="IPR025559">
    <property type="entry name" value="Eis_dom"/>
</dbReference>
<reference evidence="7" key="1">
    <citation type="submission" date="2023-07" db="EMBL/GenBank/DDBJ databases">
        <title>30 novel species of actinomycetes from the DSMZ collection.</title>
        <authorList>
            <person name="Nouioui I."/>
        </authorList>
    </citation>
    <scope>NUCLEOTIDE SEQUENCE [LARGE SCALE GENOMIC DNA]</scope>
    <source>
        <strain evidence="7">DSM 44917</strain>
    </source>
</reference>
<comment type="caution">
    <text evidence="6">The sequence shown here is derived from an EMBL/GenBank/DDBJ whole genome shotgun (WGS) entry which is preliminary data.</text>
</comment>
<keyword evidence="1 3" id="KW-0808">Transferase</keyword>
<dbReference type="InterPro" id="IPR041380">
    <property type="entry name" value="Acetyltransf_17"/>
</dbReference>
<dbReference type="InterPro" id="IPR022902">
    <property type="entry name" value="NAcTrfase_Eis"/>
</dbReference>
<dbReference type="Gene3D" id="3.30.1050.10">
    <property type="entry name" value="SCP2 sterol-binding domain"/>
    <property type="match status" value="1"/>
</dbReference>
<dbReference type="Pfam" id="PF13527">
    <property type="entry name" value="Acetyltransf_9"/>
    <property type="match status" value="1"/>
</dbReference>
<organism evidence="6 7">
    <name type="scientific">Streptomyces boetiae</name>
    <dbReference type="NCBI Taxonomy" id="3075541"/>
    <lineage>
        <taxon>Bacteria</taxon>
        <taxon>Bacillati</taxon>
        <taxon>Actinomycetota</taxon>
        <taxon>Actinomycetes</taxon>
        <taxon>Kitasatosporales</taxon>
        <taxon>Streptomycetaceae</taxon>
        <taxon>Streptomyces</taxon>
    </lineage>
</organism>
<dbReference type="RefSeq" id="WP_311628465.1">
    <property type="nucleotide sequence ID" value="NZ_JAVREN010000001.1"/>
</dbReference>
<dbReference type="InterPro" id="IPR016181">
    <property type="entry name" value="Acyl_CoA_acyltransferase"/>
</dbReference>
<keyword evidence="7" id="KW-1185">Reference proteome</keyword>
<dbReference type="SUPFAM" id="SSF55729">
    <property type="entry name" value="Acyl-CoA N-acyltransferases (Nat)"/>
    <property type="match status" value="1"/>
</dbReference>
<keyword evidence="2 3" id="KW-0012">Acyltransferase</keyword>
<dbReference type="InterPro" id="IPR051554">
    <property type="entry name" value="Acetyltransferase_Eis"/>
</dbReference>
<evidence type="ECO:0000313" key="7">
    <source>
        <dbReference type="Proteomes" id="UP001183388"/>
    </source>
</evidence>
<accession>A0ABU2L1Y0</accession>
<feature type="domain" description="Eis-like acetyltransferase" evidence="5">
    <location>
        <begin position="192"/>
        <end position="304"/>
    </location>
</feature>
<dbReference type="HAMAP" id="MF_01812">
    <property type="entry name" value="Eis"/>
    <property type="match status" value="1"/>
</dbReference>
<evidence type="ECO:0000259" key="4">
    <source>
        <dbReference type="Pfam" id="PF13530"/>
    </source>
</evidence>
<feature type="binding site" evidence="3">
    <location>
        <begin position="93"/>
        <end position="98"/>
    </location>
    <ligand>
        <name>acetyl-CoA</name>
        <dbReference type="ChEBI" id="CHEBI:57288"/>
    </ligand>
</feature>
<dbReference type="Pfam" id="PF13530">
    <property type="entry name" value="SCP2_2"/>
    <property type="match status" value="1"/>
</dbReference>
<sequence>MSLDTRFVAGDDAASRAWLRAVHLGFLSPPDLSDEVLAERVARMDLGRAQGAFDGDRCVATFRSFDQRLTVPGGGTVAADAISSVTVTATHRRRGLLSGMMAADLAAAKERGDVVATLIAAEYPIYGRFGFGPATTAVTWRVDVTRAGLDPRWAPGAGEGAGAGGELAFVDGAEVRKAAPEMYDRFRLGQAGAIDRSRLFWERYTGEVRWDEPWREPFHVLHRDADGVPQGLATFTTDDAWAGMLPKNTATVAGLTATSPAVERLLWRFVLSLDWVTGLVSSRTAPDAPLPAVLPDPRAASVETQADFLWLRPLDVPRMLRARTYPAAGELAIEVRDPLGLVSGRYLLAAGPEGADCAPAPAGRAADLTLSTGALAALYLGDVTASSLAAFGDLEEHTSGATARADSLFHTGRRPWCPDIF</sequence>
<dbReference type="InterPro" id="IPR036527">
    <property type="entry name" value="SCP2_sterol-bd_dom_sf"/>
</dbReference>
<feature type="domain" description="Enhanced intracellular survival protein" evidence="4">
    <location>
        <begin position="316"/>
        <end position="418"/>
    </location>
</feature>
<dbReference type="Gene3D" id="3.40.630.30">
    <property type="match status" value="2"/>
</dbReference>
<evidence type="ECO:0000313" key="6">
    <source>
        <dbReference type="EMBL" id="MDT0305559.1"/>
    </source>
</evidence>
<dbReference type="NCBIfam" id="NF002367">
    <property type="entry name" value="PRK01346.1-4"/>
    <property type="match status" value="1"/>
</dbReference>
<dbReference type="PANTHER" id="PTHR37817">
    <property type="entry name" value="N-ACETYLTRANSFERASE EIS"/>
    <property type="match status" value="1"/>
</dbReference>
<name>A0ABU2L1Y0_9ACTN</name>
<evidence type="ECO:0000259" key="5">
    <source>
        <dbReference type="Pfam" id="PF17668"/>
    </source>
</evidence>
<dbReference type="EMBL" id="JAVREN010000001">
    <property type="protein sequence ID" value="MDT0305559.1"/>
    <property type="molecule type" value="Genomic_DNA"/>
</dbReference>
<evidence type="ECO:0000256" key="2">
    <source>
        <dbReference type="ARBA" id="ARBA00023315"/>
    </source>
</evidence>
<feature type="active site" description="Proton donor" evidence="3">
    <location>
        <position position="126"/>
    </location>
</feature>
<comment type="caution">
    <text evidence="3">Lacks conserved residue(s) required for the propagation of feature annotation.</text>
</comment>
<dbReference type="SUPFAM" id="SSF55718">
    <property type="entry name" value="SCP-like"/>
    <property type="match status" value="1"/>
</dbReference>
<evidence type="ECO:0000256" key="1">
    <source>
        <dbReference type="ARBA" id="ARBA00022679"/>
    </source>
</evidence>
<feature type="active site" description="Proton acceptor; via carboxylate" evidence="3">
    <location>
        <position position="421"/>
    </location>
</feature>
<comment type="similarity">
    <text evidence="3">Belongs to the acetyltransferase Eis family.</text>
</comment>
<dbReference type="Proteomes" id="UP001183388">
    <property type="component" value="Unassembled WGS sequence"/>
</dbReference>
<proteinExistence type="inferred from homology"/>